<dbReference type="InterPro" id="IPR003723">
    <property type="entry name" value="Precorrin-6x_reduct"/>
</dbReference>
<dbReference type="PROSITE" id="PS51014">
    <property type="entry name" value="COBK_CBIJ"/>
    <property type="match status" value="1"/>
</dbReference>
<dbReference type="RefSeq" id="WP_007390884.1">
    <property type="nucleotide sequence ID" value="NZ_ADGP01000003.1"/>
</dbReference>
<evidence type="ECO:0000313" key="5">
    <source>
        <dbReference type="EMBL" id="EGL41071.1"/>
    </source>
</evidence>
<dbReference type="Proteomes" id="UP000004018">
    <property type="component" value="Unassembled WGS sequence"/>
</dbReference>
<evidence type="ECO:0000313" key="4">
    <source>
        <dbReference type="EMBL" id="EFD94799.1"/>
    </source>
</evidence>
<comment type="caution">
    <text evidence="4">The sequence shown here is derived from an EMBL/GenBank/DDBJ whole genome shotgun (WGS) entry which is preliminary data.</text>
</comment>
<dbReference type="STRING" id="699218.HMPREF0889_0951"/>
<proteinExistence type="predicted"/>
<organism evidence="4 6">
    <name type="scientific">Megasphaera lornae</name>
    <dbReference type="NCBI Taxonomy" id="1000568"/>
    <lineage>
        <taxon>Bacteria</taxon>
        <taxon>Bacillati</taxon>
        <taxon>Bacillota</taxon>
        <taxon>Negativicutes</taxon>
        <taxon>Veillonellales</taxon>
        <taxon>Veillonellaceae</taxon>
        <taxon>Megasphaera</taxon>
    </lineage>
</organism>
<dbReference type="OrthoDB" id="9780707at2"/>
<evidence type="ECO:0000256" key="3">
    <source>
        <dbReference type="ARBA" id="ARBA00023002"/>
    </source>
</evidence>
<protein>
    <submittedName>
        <fullName evidence="4">Precorrin-6A reductase</fullName>
        <ecNumber evidence="4">1.3.1.54</ecNumber>
    </submittedName>
</protein>
<sequence length="255" mass="28611">MIRPIWIAGGTTEGRQLVAALAYTGRRILVTVATDYGAKLIKKTPSVTVLIKRLSEPDMELFLKQYRPLLVIDATHPYAQEVTANLQRACHRMSYEYLRLVRQKSNAGTYFSVTSVAEAVDVLRHTEGTVFLTTGSKDLQLFTELPRYTERIALRILPSHMSLDKALQLGFAAKQIVCMQGPFTKDLNIATFRHYHARYIVTKDSGDPGGFMEKVAAAKAVGAALIVISRPSEEGYSYKKIVSYVQQRLQEENRP</sequence>
<reference evidence="6" key="1">
    <citation type="submission" date="2009-12" db="EMBL/GenBank/DDBJ databases">
        <title>Sequence of Clostridiales genomosp. BVAB3 str. UPII9-5.</title>
        <authorList>
            <person name="Madupu R."/>
            <person name="Durkin A.S."/>
            <person name="Torralba M."/>
            <person name="Methe B."/>
            <person name="Sutton G.G."/>
            <person name="Strausberg R.L."/>
            <person name="Nelson K.E."/>
        </authorList>
    </citation>
    <scope>NUCLEOTIDE SEQUENCE [LARGE SCALE GENOMIC DNA]</scope>
    <source>
        <strain evidence="6">28L</strain>
    </source>
</reference>
<evidence type="ECO:0000256" key="2">
    <source>
        <dbReference type="ARBA" id="ARBA00022573"/>
    </source>
</evidence>
<dbReference type="EMBL" id="ADGP01000003">
    <property type="protein sequence ID" value="EFD94799.1"/>
    <property type="molecule type" value="Genomic_DNA"/>
</dbReference>
<dbReference type="Proteomes" id="UP000003242">
    <property type="component" value="Unassembled WGS sequence"/>
</dbReference>
<name>D3LSL2_9FIRM</name>
<dbReference type="eggNOG" id="COG2099">
    <property type="taxonomic scope" value="Bacteria"/>
</dbReference>
<evidence type="ECO:0000313" key="7">
    <source>
        <dbReference type="Proteomes" id="UP000004018"/>
    </source>
</evidence>
<gene>
    <name evidence="4" type="primary">cobK</name>
    <name evidence="4" type="ORF">HMPREF0889_0951</name>
    <name evidence="5" type="ORF">HMPREF1039_1342</name>
</gene>
<dbReference type="UniPathway" id="UPA00148"/>
<keyword evidence="2" id="KW-0169">Cobalamin biosynthesis</keyword>
<accession>D3LSL2</accession>
<dbReference type="Pfam" id="PF02571">
    <property type="entry name" value="CbiJ"/>
    <property type="match status" value="1"/>
</dbReference>
<keyword evidence="3 4" id="KW-0560">Oxidoreductase</keyword>
<keyword evidence="7" id="KW-1185">Reference proteome</keyword>
<evidence type="ECO:0000256" key="1">
    <source>
        <dbReference type="ARBA" id="ARBA00004953"/>
    </source>
</evidence>
<comment type="pathway">
    <text evidence="1">Cofactor biosynthesis; adenosylcobalamin biosynthesis.</text>
</comment>
<dbReference type="NCBIfam" id="TIGR00715">
    <property type="entry name" value="precor6x_red"/>
    <property type="match status" value="1"/>
</dbReference>
<dbReference type="AlphaFoldDB" id="D3LSL2"/>
<dbReference type="EMBL" id="AFIJ01000018">
    <property type="protein sequence ID" value="EGL41071.1"/>
    <property type="molecule type" value="Genomic_DNA"/>
</dbReference>
<dbReference type="PANTHER" id="PTHR36925">
    <property type="entry name" value="COBALT-PRECORRIN-6A REDUCTASE"/>
    <property type="match status" value="1"/>
</dbReference>
<dbReference type="EC" id="1.3.1.54" evidence="4"/>
<dbReference type="GO" id="GO:0016994">
    <property type="term" value="F:precorrin-6A reductase activity"/>
    <property type="evidence" value="ECO:0007669"/>
    <property type="project" value="UniProtKB-EC"/>
</dbReference>
<reference evidence="5 7" key="3">
    <citation type="submission" date="2011-04" db="EMBL/GenBank/DDBJ databases">
        <authorList>
            <person name="Harkins D.M."/>
            <person name="Madupu R."/>
            <person name="Durkin A.S."/>
            <person name="Torralba M."/>
            <person name="Methe B."/>
            <person name="Sutton G.G."/>
            <person name="Nelson K.E."/>
        </authorList>
    </citation>
    <scope>NUCLEOTIDE SEQUENCE [LARGE SCALE GENOMIC DNA]</scope>
    <source>
        <strain evidence="5 7">UPII 199-6</strain>
    </source>
</reference>
<dbReference type="GO" id="GO:0009236">
    <property type="term" value="P:cobalamin biosynthetic process"/>
    <property type="evidence" value="ECO:0007669"/>
    <property type="project" value="UniProtKB-UniPathway"/>
</dbReference>
<dbReference type="PANTHER" id="PTHR36925:SF1">
    <property type="entry name" value="COBALT-PRECORRIN-6A REDUCTASE"/>
    <property type="match status" value="1"/>
</dbReference>
<evidence type="ECO:0000313" key="6">
    <source>
        <dbReference type="Proteomes" id="UP000003242"/>
    </source>
</evidence>
<reference evidence="4" key="2">
    <citation type="submission" date="2009-12" db="EMBL/GenBank/DDBJ databases">
        <authorList>
            <person name="Madupu R."/>
            <person name="Durkin A.S."/>
            <person name="Torralba M."/>
            <person name="Methe B."/>
            <person name="Sutton G.G."/>
            <person name="Strausberg R.L."/>
            <person name="Nelson K.E."/>
        </authorList>
    </citation>
    <scope>NUCLEOTIDE SEQUENCE</scope>
    <source>
        <strain evidence="4">28L</strain>
    </source>
</reference>